<evidence type="ECO:0000259" key="7">
    <source>
        <dbReference type="SMART" id="SM00839"/>
    </source>
</evidence>
<dbReference type="CDD" id="cd01075">
    <property type="entry name" value="NAD_bind_Leu_Phe_Val_DH"/>
    <property type="match status" value="1"/>
</dbReference>
<dbReference type="PANTHER" id="PTHR42722:SF1">
    <property type="entry name" value="VALINE DEHYDROGENASE"/>
    <property type="match status" value="1"/>
</dbReference>
<dbReference type="AlphaFoldDB" id="A0A8T8I0X1"/>
<dbReference type="GO" id="GO:0043837">
    <property type="term" value="F:valine dehydrogenase (NAD+) activity"/>
    <property type="evidence" value="ECO:0007669"/>
    <property type="project" value="UniProtKB-EC"/>
</dbReference>
<evidence type="ECO:0000313" key="10">
    <source>
        <dbReference type="Proteomes" id="UP000671828"/>
    </source>
</evidence>
<feature type="domain" description="Glutamate/phenylalanine/leucine/valine/L-tryptophan dehydrogenase C-terminal" evidence="7">
    <location>
        <begin position="152"/>
        <end position="361"/>
    </location>
</feature>
<evidence type="ECO:0000313" key="8">
    <source>
        <dbReference type="EMBL" id="MBM7810353.1"/>
    </source>
</evidence>
<keyword evidence="3 5" id="KW-0520">NAD</keyword>
<keyword evidence="2 6" id="KW-0560">Oxidoreductase</keyword>
<dbReference type="RefSeq" id="WP_204841335.1">
    <property type="nucleotide sequence ID" value="NZ_JAFBCL010000001.1"/>
</dbReference>
<evidence type="ECO:0000256" key="2">
    <source>
        <dbReference type="ARBA" id="ARBA00023002"/>
    </source>
</evidence>
<dbReference type="Gene3D" id="3.40.50.720">
    <property type="entry name" value="NAD(P)-binding Rossmann-like Domain"/>
    <property type="match status" value="1"/>
</dbReference>
<protein>
    <submittedName>
        <fullName evidence="9">Glu/Leu/Phe/Val dehydrogenase</fullName>
    </submittedName>
    <submittedName>
        <fullName evidence="8">Valine dehydrogenase (NAD+)</fullName>
        <ecNumber evidence="8">1.4.1.23</ecNumber>
    </submittedName>
</protein>
<evidence type="ECO:0000256" key="6">
    <source>
        <dbReference type="RuleBase" id="RU004417"/>
    </source>
</evidence>
<dbReference type="Pfam" id="PF00208">
    <property type="entry name" value="ELFV_dehydrog"/>
    <property type="match status" value="1"/>
</dbReference>
<dbReference type="PRINTS" id="PR00082">
    <property type="entry name" value="GLFDHDRGNASE"/>
</dbReference>
<dbReference type="EC" id="1.4.1.23" evidence="8"/>
<organism evidence="9 10">
    <name type="scientific">Saccharothrix algeriensis</name>
    <dbReference type="NCBI Taxonomy" id="173560"/>
    <lineage>
        <taxon>Bacteria</taxon>
        <taxon>Bacillati</taxon>
        <taxon>Actinomycetota</taxon>
        <taxon>Actinomycetes</taxon>
        <taxon>Pseudonocardiales</taxon>
        <taxon>Pseudonocardiaceae</taxon>
        <taxon>Saccharothrix</taxon>
    </lineage>
</organism>
<evidence type="ECO:0000256" key="1">
    <source>
        <dbReference type="ARBA" id="ARBA00006382"/>
    </source>
</evidence>
<gene>
    <name evidence="9" type="ORF">J7S33_06345</name>
    <name evidence="8" type="ORF">JOE68_001218</name>
</gene>
<dbReference type="Proteomes" id="UP001195724">
    <property type="component" value="Unassembled WGS sequence"/>
</dbReference>
<dbReference type="EMBL" id="JAFBCL010000001">
    <property type="protein sequence ID" value="MBM7810353.1"/>
    <property type="molecule type" value="Genomic_DNA"/>
</dbReference>
<dbReference type="SUPFAM" id="SSF51735">
    <property type="entry name" value="NAD(P)-binding Rossmann-fold domains"/>
    <property type="match status" value="1"/>
</dbReference>
<reference evidence="9" key="2">
    <citation type="submission" date="2021-04" db="EMBL/GenBank/DDBJ databases">
        <title>Saccharothrix algeriensis WGS.</title>
        <authorList>
            <person name="Stuskova K."/>
            <person name="Hakalova E."/>
            <person name="Tebbal A.B."/>
            <person name="Eichmeier A."/>
        </authorList>
    </citation>
    <scope>NUCLEOTIDE SEQUENCE</scope>
    <source>
        <strain evidence="9">NRRL B-24137</strain>
    </source>
</reference>
<feature type="binding site" evidence="5">
    <location>
        <begin position="188"/>
        <end position="193"/>
    </location>
    <ligand>
        <name>NAD(+)</name>
        <dbReference type="ChEBI" id="CHEBI:57540"/>
    </ligand>
</feature>
<evidence type="ECO:0000313" key="11">
    <source>
        <dbReference type="Proteomes" id="UP001195724"/>
    </source>
</evidence>
<keyword evidence="11" id="KW-1185">Reference proteome</keyword>
<dbReference type="InterPro" id="IPR006096">
    <property type="entry name" value="Glu/Leu/Phe/Val/Trp_DH_C"/>
</dbReference>
<evidence type="ECO:0000256" key="4">
    <source>
        <dbReference type="PIRSR" id="PIRSR000188-1"/>
    </source>
</evidence>
<evidence type="ECO:0000256" key="3">
    <source>
        <dbReference type="ARBA" id="ARBA00023027"/>
    </source>
</evidence>
<dbReference type="GO" id="GO:0006520">
    <property type="term" value="P:amino acid metabolic process"/>
    <property type="evidence" value="ECO:0007669"/>
    <property type="project" value="InterPro"/>
</dbReference>
<comment type="similarity">
    <text evidence="1 6">Belongs to the Glu/Leu/Phe/Val dehydrogenases family.</text>
</comment>
<evidence type="ECO:0000256" key="5">
    <source>
        <dbReference type="PIRSR" id="PIRSR000188-2"/>
    </source>
</evidence>
<feature type="active site" description="Proton donor/acceptor" evidence="4">
    <location>
        <position position="88"/>
    </location>
</feature>
<accession>A0A8T8I0X1</accession>
<dbReference type="Gene3D" id="3.40.50.10860">
    <property type="entry name" value="Leucine Dehydrogenase, chain A, domain 1"/>
    <property type="match status" value="1"/>
</dbReference>
<dbReference type="InterPro" id="IPR016211">
    <property type="entry name" value="Glu/Phe/Leu/Val/Trp_DH_bac/arc"/>
</dbReference>
<dbReference type="SMART" id="SM00839">
    <property type="entry name" value="ELFV_dehydrog"/>
    <property type="match status" value="1"/>
</dbReference>
<name>A0A8T8I0X1_9PSEU</name>
<dbReference type="Proteomes" id="UP000671828">
    <property type="component" value="Chromosome"/>
</dbReference>
<dbReference type="GO" id="GO:0000166">
    <property type="term" value="F:nucleotide binding"/>
    <property type="evidence" value="ECO:0007669"/>
    <property type="project" value="UniProtKB-KW"/>
</dbReference>
<proteinExistence type="inferred from homology"/>
<dbReference type="InterPro" id="IPR006095">
    <property type="entry name" value="Glu/Leu/Phe/Val/Trp_DH"/>
</dbReference>
<dbReference type="InterPro" id="IPR046346">
    <property type="entry name" value="Aminoacid_DH-like_N_sf"/>
</dbReference>
<dbReference type="InterPro" id="IPR036291">
    <property type="entry name" value="NAD(P)-bd_dom_sf"/>
</dbReference>
<sequence length="378" mass="38581">MNTFTSSAPAAALGPVPFDHEQVVLCQDAASGLKAVIALHSTALGPALGGVRFRAYADDEEAVVDALHLARGMSYKNAVAGLDFGGGKAVIIGDPARDKTAERLSAFGRFAASLGGRYVAGCDLGTDAADLDVIARTCRWTVGGSRVGAGAADGSIFTARGVVQAMRAAAHHRWGTASLRGRSVGVAGLGKVGYLLVGLLVAEGADVVVTDVLDGAVRRVVDRFGQVVVVDDTEALLRFEGLDVYAPCAVGGALDPEVVPVITAEVVCGAANNQLAEPDVERRLADRGVLYVPDYVVNAGGAIHAAGDLLGHSPQQVADGVERIFGTTLAVLEHAESEGLLPGAAADRIAERRMAEARARGAHRGATTAHGGPAGGRA</sequence>
<reference evidence="8 11" key="1">
    <citation type="submission" date="2021-01" db="EMBL/GenBank/DDBJ databases">
        <title>Sequencing the genomes of 1000 actinobacteria strains.</title>
        <authorList>
            <person name="Klenk H.-P."/>
        </authorList>
    </citation>
    <scope>NUCLEOTIDE SEQUENCE [LARGE SCALE GENOMIC DNA]</scope>
    <source>
        <strain evidence="8 11">DSM 44581</strain>
    </source>
</reference>
<dbReference type="InterPro" id="IPR006097">
    <property type="entry name" value="Glu/Leu/Phe/Val/Trp_DH_dimer"/>
</dbReference>
<dbReference type="InterPro" id="IPR033524">
    <property type="entry name" value="Glu/Leu/Phe/Val_DH_AS"/>
</dbReference>
<dbReference type="SUPFAM" id="SSF53223">
    <property type="entry name" value="Aminoacid dehydrogenase-like, N-terminal domain"/>
    <property type="match status" value="1"/>
</dbReference>
<dbReference type="PANTHER" id="PTHR42722">
    <property type="entry name" value="LEUCINE DEHYDROGENASE"/>
    <property type="match status" value="1"/>
</dbReference>
<dbReference type="PROSITE" id="PS00074">
    <property type="entry name" value="GLFV_DEHYDROGENASE"/>
    <property type="match status" value="1"/>
</dbReference>
<dbReference type="EMBL" id="CP072788">
    <property type="protein sequence ID" value="QTR04495.1"/>
    <property type="molecule type" value="Genomic_DNA"/>
</dbReference>
<keyword evidence="5" id="KW-0547">Nucleotide-binding</keyword>
<evidence type="ECO:0000313" key="9">
    <source>
        <dbReference type="EMBL" id="QTR04495.1"/>
    </source>
</evidence>
<dbReference type="PIRSF" id="PIRSF000188">
    <property type="entry name" value="Phe_leu_dh"/>
    <property type="match status" value="1"/>
</dbReference>
<dbReference type="Pfam" id="PF02812">
    <property type="entry name" value="ELFV_dehydrog_N"/>
    <property type="match status" value="1"/>
</dbReference>